<accession>E7G9W1</accession>
<reference evidence="2 3" key="1">
    <citation type="submission" date="2010-12" db="EMBL/GenBank/DDBJ databases">
        <title>The Genome Sequence of Coprobacillus sp. strain 29_1.</title>
        <authorList>
            <consortium name="The Broad Institute Genome Sequencing Platform"/>
            <person name="Earl A."/>
            <person name="Ward D."/>
            <person name="Feldgarden M."/>
            <person name="Gevers D."/>
            <person name="Daigneault M."/>
            <person name="Sibley C.D."/>
            <person name="White A."/>
            <person name="Strauss J."/>
            <person name="Allen-Vercoe E."/>
            <person name="Young S.K."/>
            <person name="Zeng Q."/>
            <person name="Gargeya S."/>
            <person name="Fitzgerald M."/>
            <person name="Haas B."/>
            <person name="Abouelleil A."/>
            <person name="Alvarado L."/>
            <person name="Arachchi H.M."/>
            <person name="Berlin A."/>
            <person name="Brown A."/>
            <person name="Chapman S.B."/>
            <person name="Chen Z."/>
            <person name="Dunbar C."/>
            <person name="Freedman E."/>
            <person name="Gearin G."/>
            <person name="Gellesch M."/>
            <person name="Goldberg J."/>
            <person name="Griggs A."/>
            <person name="Gujja S."/>
            <person name="Heilman E."/>
            <person name="Heiman D."/>
            <person name="Howarth C."/>
            <person name="Larson L."/>
            <person name="Lui A."/>
            <person name="MacDonald P.J.P."/>
            <person name="Mehta T."/>
            <person name="Montmayeur A."/>
            <person name="Murphy C."/>
            <person name="Neiman D."/>
            <person name="Pearson M."/>
            <person name="Priest M."/>
            <person name="Roberts A."/>
            <person name="Saif S."/>
            <person name="Shea T."/>
            <person name="Shenoy N."/>
            <person name="Sisk P."/>
            <person name="Stolte C."/>
            <person name="Sykes S."/>
            <person name="White J."/>
            <person name="Yandava C."/>
            <person name="Nusbaum C."/>
            <person name="Birren B."/>
        </authorList>
    </citation>
    <scope>NUCLEOTIDE SEQUENCE [LARGE SCALE GENOMIC DNA]</scope>
    <source>
        <strain evidence="2 3">29_1</strain>
    </source>
</reference>
<organism evidence="2 3">
    <name type="scientific">Coprobacillus cateniformis</name>
    <dbReference type="NCBI Taxonomy" id="100884"/>
    <lineage>
        <taxon>Bacteria</taxon>
        <taxon>Bacillati</taxon>
        <taxon>Bacillota</taxon>
        <taxon>Erysipelotrichia</taxon>
        <taxon>Erysipelotrichales</taxon>
        <taxon>Coprobacillaceae</taxon>
        <taxon>Coprobacillus</taxon>
    </lineage>
</organism>
<dbReference type="AlphaFoldDB" id="E7G9W1"/>
<keyword evidence="3" id="KW-1185">Reference proteome</keyword>
<name>E7G9W1_9FIRM</name>
<dbReference type="eggNOG" id="COG1943">
    <property type="taxonomic scope" value="Bacteria"/>
</dbReference>
<dbReference type="InterPro" id="IPR002686">
    <property type="entry name" value="Transposase_17"/>
</dbReference>
<dbReference type="Proteomes" id="UP000003157">
    <property type="component" value="Unassembled WGS sequence"/>
</dbReference>
<evidence type="ECO:0000313" key="3">
    <source>
        <dbReference type="Proteomes" id="UP000003157"/>
    </source>
</evidence>
<dbReference type="InterPro" id="IPR036515">
    <property type="entry name" value="Transposase_17_sf"/>
</dbReference>
<gene>
    <name evidence="2" type="ORF">HMPREF9488_01551</name>
</gene>
<dbReference type="GO" id="GO:0006313">
    <property type="term" value="P:DNA transposition"/>
    <property type="evidence" value="ECO:0007669"/>
    <property type="project" value="InterPro"/>
</dbReference>
<dbReference type="Gene3D" id="3.30.70.1290">
    <property type="entry name" value="Transposase IS200-like"/>
    <property type="match status" value="1"/>
</dbReference>
<feature type="non-terminal residue" evidence="2">
    <location>
        <position position="78"/>
    </location>
</feature>
<protein>
    <recommendedName>
        <fullName evidence="1">Transposase IS200-like domain-containing protein</fullName>
    </recommendedName>
</protein>
<evidence type="ECO:0000313" key="2">
    <source>
        <dbReference type="EMBL" id="EFW05220.1"/>
    </source>
</evidence>
<dbReference type="HOGENOM" id="CLU_101320_3_2_9"/>
<dbReference type="GO" id="GO:0004803">
    <property type="term" value="F:transposase activity"/>
    <property type="evidence" value="ECO:0007669"/>
    <property type="project" value="InterPro"/>
</dbReference>
<comment type="caution">
    <text evidence="2">The sequence shown here is derived from an EMBL/GenBank/DDBJ whole genome shotgun (WGS) entry which is preliminary data.</text>
</comment>
<sequence>MSDSIYIHNSHNVSNLVYHFVCPTKYRRIVITENVDKSLKQICEGIELRYDWITFLEIGADKVMCTFSCNQHRIIVQL</sequence>
<dbReference type="GO" id="GO:0003677">
    <property type="term" value="F:DNA binding"/>
    <property type="evidence" value="ECO:0007669"/>
    <property type="project" value="InterPro"/>
</dbReference>
<dbReference type="SUPFAM" id="SSF143422">
    <property type="entry name" value="Transposase IS200-like"/>
    <property type="match status" value="1"/>
</dbReference>
<feature type="domain" description="Transposase IS200-like" evidence="1">
    <location>
        <begin position="13"/>
        <end position="71"/>
    </location>
</feature>
<evidence type="ECO:0000259" key="1">
    <source>
        <dbReference type="Pfam" id="PF01797"/>
    </source>
</evidence>
<proteinExistence type="predicted"/>
<dbReference type="Pfam" id="PF01797">
    <property type="entry name" value="Y1_Tnp"/>
    <property type="match status" value="1"/>
</dbReference>
<dbReference type="EMBL" id="ADKX01000028">
    <property type="protein sequence ID" value="EFW05220.1"/>
    <property type="molecule type" value="Genomic_DNA"/>
</dbReference>